<accession>B6U248</accession>
<evidence type="ECO:0000313" key="1">
    <source>
        <dbReference type="EMBL" id="ACG43431.1"/>
    </source>
</evidence>
<dbReference type="EMBL" id="EU971313">
    <property type="protein sequence ID" value="ACG43431.1"/>
    <property type="molecule type" value="mRNA"/>
</dbReference>
<proteinExistence type="evidence at transcript level"/>
<dbReference type="AlphaFoldDB" id="B6U248"/>
<reference evidence="1" key="1">
    <citation type="journal article" date="2009" name="Plant Mol. Biol.">
        <title>Insights into corn genes derived from large-scale cDNA sequencing.</title>
        <authorList>
            <person name="Alexandrov N.N."/>
            <person name="Brover V.V."/>
            <person name="Freidin S."/>
            <person name="Troukhan M.E."/>
            <person name="Tatarinova T.V."/>
            <person name="Zhang H."/>
            <person name="Swaller T.J."/>
            <person name="Lu Y.P."/>
            <person name="Bouck J."/>
            <person name="Flavell R.B."/>
            <person name="Feldmann K.A."/>
        </authorList>
    </citation>
    <scope>NUCLEOTIDE SEQUENCE</scope>
</reference>
<dbReference type="ExpressionAtlas" id="B6U248">
    <property type="expression patterns" value="baseline and differential"/>
</dbReference>
<organism evidence="1">
    <name type="scientific">Zea mays</name>
    <name type="common">Maize</name>
    <dbReference type="NCBI Taxonomy" id="4577"/>
    <lineage>
        <taxon>Eukaryota</taxon>
        <taxon>Viridiplantae</taxon>
        <taxon>Streptophyta</taxon>
        <taxon>Embryophyta</taxon>
        <taxon>Tracheophyta</taxon>
        <taxon>Spermatophyta</taxon>
        <taxon>Magnoliopsida</taxon>
        <taxon>Liliopsida</taxon>
        <taxon>Poales</taxon>
        <taxon>Poaceae</taxon>
        <taxon>PACMAD clade</taxon>
        <taxon>Panicoideae</taxon>
        <taxon>Andropogonodae</taxon>
        <taxon>Andropogoneae</taxon>
        <taxon>Tripsacinae</taxon>
        <taxon>Zea</taxon>
    </lineage>
</organism>
<dbReference type="PANTHER" id="PTHR48412:SF1">
    <property type="entry name" value="ARM REPEAT SUPERFAMILY PROTEIN"/>
    <property type="match status" value="1"/>
</dbReference>
<name>B6U248_MAIZE</name>
<protein>
    <submittedName>
        <fullName evidence="1">Uncharacterized protein</fullName>
    </submittedName>
</protein>
<sequence>MSCHSKALFALSTIVKEHSEYSLAHLDEMMLLLHGMKSALDNTVLENQLLCYQHLLVHMIKVG</sequence>
<dbReference type="PANTHER" id="PTHR48412">
    <property type="entry name" value="ARM REPEAT SUPERFAMILY PROTEIN"/>
    <property type="match status" value="1"/>
</dbReference>